<gene>
    <name evidence="2" type="ORF">A4A49_38348</name>
</gene>
<organism evidence="2 3">
    <name type="scientific">Nicotiana attenuata</name>
    <name type="common">Coyote tobacco</name>
    <dbReference type="NCBI Taxonomy" id="49451"/>
    <lineage>
        <taxon>Eukaryota</taxon>
        <taxon>Viridiplantae</taxon>
        <taxon>Streptophyta</taxon>
        <taxon>Embryophyta</taxon>
        <taxon>Tracheophyta</taxon>
        <taxon>Spermatophyta</taxon>
        <taxon>Magnoliopsida</taxon>
        <taxon>eudicotyledons</taxon>
        <taxon>Gunneridae</taxon>
        <taxon>Pentapetalae</taxon>
        <taxon>asterids</taxon>
        <taxon>lamiids</taxon>
        <taxon>Solanales</taxon>
        <taxon>Solanaceae</taxon>
        <taxon>Nicotianoideae</taxon>
        <taxon>Nicotianeae</taxon>
        <taxon>Nicotiana</taxon>
    </lineage>
</organism>
<proteinExistence type="predicted"/>
<keyword evidence="3" id="KW-1185">Reference proteome</keyword>
<feature type="region of interest" description="Disordered" evidence="1">
    <location>
        <begin position="53"/>
        <end position="72"/>
    </location>
</feature>
<accession>A0A1J6K5Q0</accession>
<reference evidence="2" key="1">
    <citation type="submission" date="2016-11" db="EMBL/GenBank/DDBJ databases">
        <title>The genome of Nicotiana attenuata.</title>
        <authorList>
            <person name="Xu S."/>
            <person name="Brockmoeller T."/>
            <person name="Gaquerel E."/>
            <person name="Navarro A."/>
            <person name="Kuhl H."/>
            <person name="Gase K."/>
            <person name="Ling Z."/>
            <person name="Zhou W."/>
            <person name="Kreitzer C."/>
            <person name="Stanke M."/>
            <person name="Tang H."/>
            <person name="Lyons E."/>
            <person name="Pandey P."/>
            <person name="Pandey S.P."/>
            <person name="Timmermann B."/>
            <person name="Baldwin I.T."/>
        </authorList>
    </citation>
    <scope>NUCLEOTIDE SEQUENCE [LARGE SCALE GENOMIC DNA]</scope>
    <source>
        <strain evidence="2">UT</strain>
    </source>
</reference>
<dbReference type="Proteomes" id="UP000187609">
    <property type="component" value="Unassembled WGS sequence"/>
</dbReference>
<dbReference type="STRING" id="49451.A0A1J6K5Q0"/>
<dbReference type="AlphaFoldDB" id="A0A1J6K5Q0"/>
<evidence type="ECO:0000256" key="1">
    <source>
        <dbReference type="SAM" id="MobiDB-lite"/>
    </source>
</evidence>
<feature type="compositionally biased region" description="Polar residues" evidence="1">
    <location>
        <begin position="55"/>
        <end position="72"/>
    </location>
</feature>
<dbReference type="EMBL" id="MJEQ01005368">
    <property type="protein sequence ID" value="OIT20384.1"/>
    <property type="molecule type" value="Genomic_DNA"/>
</dbReference>
<comment type="caution">
    <text evidence="2">The sequence shown here is derived from an EMBL/GenBank/DDBJ whole genome shotgun (WGS) entry which is preliminary data.</text>
</comment>
<dbReference type="SMR" id="A0A1J6K5Q0"/>
<dbReference type="Gramene" id="OIT20384">
    <property type="protein sequence ID" value="OIT20384"/>
    <property type="gene ID" value="A4A49_38348"/>
</dbReference>
<evidence type="ECO:0000313" key="2">
    <source>
        <dbReference type="EMBL" id="OIT20384.1"/>
    </source>
</evidence>
<name>A0A1J6K5Q0_NICAT</name>
<sequence>MLDSHLNGSLFEKGKSMLTIIIAEAEAEFKQVEGLSSHSHEYAVEVRLAPDESHPFQSLSTQQSTRTRGNNSYGSISSDAISVKWNEVFFFKVDSPDFCILELVLMEMGKGESNWLALSSSRSMMMTSEGKEMNSSGRIKLAVYLSPQLEVEKSGKSFNTQKKSGFMQISTTREGPWTAVRLNYAAPAACWRLGNTVVASEVSIADGNRYVNIRSLVSVRNYTEFTLDLQLILGALNEKKRPDDDERKKVYGDEIVTDEFFETQKYNRDIGWFDVNEGRNEVEVPSGWEWIDEWHVDKNSVNTADGWVYAPDFNSLKWPESSNPLKSVNYARQRRWLRNRKGKPRDPQAHI</sequence>
<protein>
    <submittedName>
        <fullName evidence="2">Uncharacterized protein</fullName>
    </submittedName>
</protein>
<evidence type="ECO:0000313" key="3">
    <source>
        <dbReference type="Proteomes" id="UP000187609"/>
    </source>
</evidence>